<gene>
    <name evidence="4" type="ORF">MUK42_09503</name>
</gene>
<evidence type="ECO:0000313" key="4">
    <source>
        <dbReference type="EMBL" id="URD75624.1"/>
    </source>
</evidence>
<comment type="similarity">
    <text evidence="1">Belongs to the plant acyltransferase family.</text>
</comment>
<evidence type="ECO:0000256" key="2">
    <source>
        <dbReference type="ARBA" id="ARBA00022679"/>
    </source>
</evidence>
<dbReference type="OrthoDB" id="444127at2759"/>
<reference evidence="4" key="1">
    <citation type="submission" date="2022-05" db="EMBL/GenBank/DDBJ databases">
        <title>The Musa troglodytarum L. genome provides insights into the mechanism of non-climacteric behaviour and enrichment of carotenoids.</title>
        <authorList>
            <person name="Wang J."/>
        </authorList>
    </citation>
    <scope>NUCLEOTIDE SEQUENCE</scope>
    <source>
        <tissue evidence="4">Leaf</tissue>
    </source>
</reference>
<sequence length="854" mass="94136">MEPINLHAPNHYIWTSHVLQLLTRHIDKCRQSIAAAMSFPVTRTSRSFVSPCDATPRGTLGLSVIDRVPGLRHMVRSLHVFRHGREPARVIREALSKALVKYYPFAGRFVEDPDGGDEVRVACTGEGAWFIEAKTDCSLEDVKYLDLPLMIPEDALLPKPSPELNPLDLPLMMQVTEFEGGGFVVGLISVHTIADGLGATQFINAVAEIARGLPKPTVEPAWSREVIPNPPKLPPGGPPVFPSFKLLHATVDLSPDHINHVKSRHLELTGQRCSTFDVAIANLWQSRTRAIDLDPGVDVRVCFFANTRHLLRQVLPPEGGYYGNCFYPVTATASSGRVASAELIDVISIIRDAKARLPDEFDKWAAGDFKDDPYELSFTYNSLFVSDWTRLGFLDVDYGWGKPLHVIPFAYLDIMAVGIIGAPPAPQKGTRVMTQCVEKEHMQATSRSFVAPCEATPGGSLGLSVIDRAPALRHMVPSLHEFRHGWEPARVIREALPKALVKYYPFAGRFVDDPDGSGEVRVACIGEGAWFVEAKTDCSLEDVKYLESPLMIPEDELLPKPSPELNPLDHPLMMQVTEFAGGGFVVGLIFVHAIADGLGIAQFLNAVAEIARGLPNPTVEPAWSREVIPNPPKLPPGGPPVFPSFKLLDATVDLSADHINHVKARHLELTGQRCSIFDVAISNLWQSRTRVINLDPGVDVHVCFFANTRHLLREVLVPEGGYYGNCIYPVTATASSGRIASAELIDVISIIRDAKARLPDEFAKWAAGDFKDDPYELSFTYNTLFVTDWTRLGFLDVDYGWGKPLHVIPFSCFDIITIGIIGAPPAPQKGTRVMTHCVEKEHMQAFLEEMKGFA</sequence>
<evidence type="ECO:0000256" key="1">
    <source>
        <dbReference type="ARBA" id="ARBA00009861"/>
    </source>
</evidence>
<dbReference type="InterPro" id="IPR023213">
    <property type="entry name" value="CAT-like_dom_sf"/>
</dbReference>
<organism evidence="4 5">
    <name type="scientific">Musa troglodytarum</name>
    <name type="common">fe'i banana</name>
    <dbReference type="NCBI Taxonomy" id="320322"/>
    <lineage>
        <taxon>Eukaryota</taxon>
        <taxon>Viridiplantae</taxon>
        <taxon>Streptophyta</taxon>
        <taxon>Embryophyta</taxon>
        <taxon>Tracheophyta</taxon>
        <taxon>Spermatophyta</taxon>
        <taxon>Magnoliopsida</taxon>
        <taxon>Liliopsida</taxon>
        <taxon>Zingiberales</taxon>
        <taxon>Musaceae</taxon>
        <taxon>Musa</taxon>
    </lineage>
</organism>
<dbReference type="Proteomes" id="UP001055439">
    <property type="component" value="Chromosome 1"/>
</dbReference>
<dbReference type="Gene3D" id="3.30.559.10">
    <property type="entry name" value="Chloramphenicol acetyltransferase-like domain"/>
    <property type="match status" value="4"/>
</dbReference>
<dbReference type="PANTHER" id="PTHR31147">
    <property type="entry name" value="ACYL TRANSFERASE 4"/>
    <property type="match status" value="1"/>
</dbReference>
<dbReference type="InterPro" id="IPR050898">
    <property type="entry name" value="Plant_acyltransferase"/>
</dbReference>
<proteinExistence type="inferred from homology"/>
<keyword evidence="2 4" id="KW-0808">Transferase</keyword>
<dbReference type="GO" id="GO:0016746">
    <property type="term" value="F:acyltransferase activity"/>
    <property type="evidence" value="ECO:0007669"/>
    <property type="project" value="UniProtKB-KW"/>
</dbReference>
<dbReference type="EMBL" id="CP097502">
    <property type="protein sequence ID" value="URD75624.1"/>
    <property type="molecule type" value="Genomic_DNA"/>
</dbReference>
<keyword evidence="3" id="KW-0012">Acyltransferase</keyword>
<evidence type="ECO:0000313" key="5">
    <source>
        <dbReference type="Proteomes" id="UP001055439"/>
    </source>
</evidence>
<accession>A0A9E7EE65</accession>
<keyword evidence="5" id="KW-1185">Reference proteome</keyword>
<protein>
    <submittedName>
        <fullName evidence="4">Transferase family</fullName>
    </submittedName>
</protein>
<dbReference type="PANTHER" id="PTHR31147:SF1">
    <property type="entry name" value="ACYL TRANSFERASE 4"/>
    <property type="match status" value="1"/>
</dbReference>
<dbReference type="AlphaFoldDB" id="A0A9E7EE65"/>
<name>A0A9E7EE65_9LILI</name>
<evidence type="ECO:0000256" key="3">
    <source>
        <dbReference type="ARBA" id="ARBA00023315"/>
    </source>
</evidence>
<dbReference type="Pfam" id="PF02458">
    <property type="entry name" value="Transferase"/>
    <property type="match status" value="2"/>
</dbReference>